<dbReference type="PANTHER" id="PTHR12234:SF0">
    <property type="entry name" value="FORMIMIDOYLTRANSFERASE-CYCLODEAMINASE"/>
    <property type="match status" value="1"/>
</dbReference>
<dbReference type="Gene3D" id="3.30.70.670">
    <property type="entry name" value="Formiminotransferase, C-terminal subdomain"/>
    <property type="match status" value="1"/>
</dbReference>
<dbReference type="InterPro" id="IPR013802">
    <property type="entry name" value="Formiminotransferase_C"/>
</dbReference>
<comment type="pathway">
    <text evidence="4">Amino-acid degradation; L-histidine degradation into L-glutamate; L-glutamate from N-formimidoyl-L-glutamate (transferase route): step 1/1.</text>
</comment>
<evidence type="ECO:0000256" key="12">
    <source>
        <dbReference type="ARBA" id="ARBA00022808"/>
    </source>
</evidence>
<evidence type="ECO:0000256" key="4">
    <source>
        <dbReference type="ARBA" id="ARBA00005082"/>
    </source>
</evidence>
<evidence type="ECO:0000256" key="1">
    <source>
        <dbReference type="ARBA" id="ARBA00002680"/>
    </source>
</evidence>
<dbReference type="GO" id="GO:0005814">
    <property type="term" value="C:centriole"/>
    <property type="evidence" value="ECO:0007669"/>
    <property type="project" value="UniProtKB-SubCell"/>
</dbReference>
<dbReference type="Pfam" id="PF07837">
    <property type="entry name" value="FTCD_N"/>
    <property type="match status" value="1"/>
</dbReference>
<dbReference type="AlphaFoldDB" id="A0A834R3H5"/>
<evidence type="ECO:0000256" key="9">
    <source>
        <dbReference type="ARBA" id="ARBA00017787"/>
    </source>
</evidence>
<dbReference type="GO" id="GO:0005794">
    <property type="term" value="C:Golgi apparatus"/>
    <property type="evidence" value="ECO:0007669"/>
    <property type="project" value="UniProtKB-SubCell"/>
</dbReference>
<evidence type="ECO:0000256" key="16">
    <source>
        <dbReference type="ARBA" id="ARBA00023239"/>
    </source>
</evidence>
<dbReference type="Pfam" id="PF04961">
    <property type="entry name" value="FTCD_C"/>
    <property type="match status" value="1"/>
</dbReference>
<evidence type="ECO:0000259" key="22">
    <source>
        <dbReference type="SMART" id="SM01222"/>
    </source>
</evidence>
<evidence type="ECO:0000256" key="11">
    <source>
        <dbReference type="ARBA" id="ARBA00022679"/>
    </source>
</evidence>
<dbReference type="EnsemblMetazoa" id="SSS_1752s_mrna">
    <property type="protein sequence ID" value="KAF7489745.1"/>
    <property type="gene ID" value="SSS_1752"/>
</dbReference>
<comment type="subcellular location">
    <subcellularLocation>
        <location evidence="2">Cytoplasm</location>
        <location evidence="2">Cytoskeleton</location>
        <location evidence="2">Microtubule organizing center</location>
        <location evidence="2">Centrosome</location>
        <location evidence="2">Centriole</location>
    </subcellularLocation>
    <subcellularLocation>
        <location evidence="3">Golgi apparatus</location>
    </subcellularLocation>
</comment>
<evidence type="ECO:0000256" key="14">
    <source>
        <dbReference type="ARBA" id="ARBA00023034"/>
    </source>
</evidence>
<dbReference type="SUPFAM" id="SSF55116">
    <property type="entry name" value="Formiminotransferase domain of formiminotransferase-cyclodeaminase"/>
    <property type="match status" value="2"/>
</dbReference>
<comment type="subunit">
    <text evidence="19">Homooctamer, including four polyglutamate binding sites. The subunits are arranged as a tetramer of dimers, and form a planar ring-shaped structure.</text>
</comment>
<dbReference type="PANTHER" id="PTHR12234">
    <property type="entry name" value="FORMIMINOTRANSFERASE-CYCLODEAMINASE"/>
    <property type="match status" value="1"/>
</dbReference>
<dbReference type="InterPro" id="IPR036178">
    <property type="entry name" value="Formintransfe-cycloase-like_sf"/>
</dbReference>
<evidence type="ECO:0000313" key="24">
    <source>
        <dbReference type="EnsemblMetazoa" id="KAF7489745.1"/>
    </source>
</evidence>
<protein>
    <recommendedName>
        <fullName evidence="9">Formimidoyltransferase-cyclodeaminase</fullName>
        <ecNumber evidence="7">2.1.2.5</ecNumber>
        <ecNumber evidence="8">4.3.1.4</ecNumber>
    </recommendedName>
    <alternativeName>
        <fullName evidence="20">Formiminotransferase-cyclodeaminase</fullName>
    </alternativeName>
</protein>
<comment type="similarity">
    <text evidence="5">In the N-terminal section; belongs to the formiminotransferase family.</text>
</comment>
<dbReference type="EC" id="2.1.2.5" evidence="7"/>
<dbReference type="UniPathway" id="UPA00379">
    <property type="reaction ID" value="UER00555"/>
</dbReference>
<keyword evidence="17" id="KW-0511">Multifunctional enzyme</keyword>
<evidence type="ECO:0000313" key="23">
    <source>
        <dbReference type="EMBL" id="KAF7489745.1"/>
    </source>
</evidence>
<accession>A0A834R3H5</accession>
<dbReference type="SMART" id="SM01222">
    <property type="entry name" value="FTCD_N"/>
    <property type="match status" value="1"/>
</dbReference>
<keyword evidence="13" id="KW-0290">Folate-binding</keyword>
<evidence type="ECO:0000256" key="20">
    <source>
        <dbReference type="ARBA" id="ARBA00030029"/>
    </source>
</evidence>
<reference evidence="25" key="1">
    <citation type="journal article" date="2020" name="PLoS Negl. Trop. Dis.">
        <title>High-quality nuclear genome for Sarcoptes scabiei-A critical resource for a neglected parasite.</title>
        <authorList>
            <person name="Korhonen P.K."/>
            <person name="Gasser R.B."/>
            <person name="Ma G."/>
            <person name="Wang T."/>
            <person name="Stroehlein A.J."/>
            <person name="Young N.D."/>
            <person name="Ang C.S."/>
            <person name="Fernando D.D."/>
            <person name="Lu H.C."/>
            <person name="Taylor S."/>
            <person name="Reynolds S.L."/>
            <person name="Mofiz E."/>
            <person name="Najaraj S.H."/>
            <person name="Gowda H."/>
            <person name="Madugundu A."/>
            <person name="Renuse S."/>
            <person name="Holt D."/>
            <person name="Pandey A."/>
            <person name="Papenfuss A.T."/>
            <person name="Fischer K."/>
        </authorList>
    </citation>
    <scope>NUCLEOTIDE SEQUENCE [LARGE SCALE GENOMIC DNA]</scope>
</reference>
<dbReference type="InterPro" id="IPR022384">
    <property type="entry name" value="FormiminoTrfase_cat_dom_sf"/>
</dbReference>
<reference evidence="24" key="3">
    <citation type="submission" date="2022-06" db="UniProtKB">
        <authorList>
            <consortium name="EnsemblMetazoa"/>
        </authorList>
    </citation>
    <scope>IDENTIFICATION</scope>
</reference>
<dbReference type="GO" id="GO:0019557">
    <property type="term" value="P:L-histidine catabolic process to glutamate and formate"/>
    <property type="evidence" value="ECO:0007669"/>
    <property type="project" value="UniProtKB-UniPathway"/>
</dbReference>
<dbReference type="Gene3D" id="1.20.120.680">
    <property type="entry name" value="Formiminotetrahydrofolate cyclodeaminase monomer, up-and-down helical bundle"/>
    <property type="match status" value="1"/>
</dbReference>
<dbReference type="GO" id="GO:0030409">
    <property type="term" value="F:glutamate formimidoyltransferase activity"/>
    <property type="evidence" value="ECO:0007669"/>
    <property type="project" value="UniProtKB-EC"/>
</dbReference>
<dbReference type="GO" id="GO:0030412">
    <property type="term" value="F:formimidoyltetrahydrofolate cyclodeaminase activity"/>
    <property type="evidence" value="ECO:0007669"/>
    <property type="project" value="UniProtKB-EC"/>
</dbReference>
<evidence type="ECO:0000313" key="25">
    <source>
        <dbReference type="Proteomes" id="UP000070412"/>
    </source>
</evidence>
<sequence>MTSKKIIECVPNFSEGKNQKIIDAIADAIRKVPGVRILDIDPGQSTNRTVYTFVGDPESVVNGALAGAKIAYDLIDMSKHHGEHKRIGAMDVCPFIPVSGTTMDDCVDCANRCAKRLAEMLNVPVYLYGYAALDDYRREVPQIRSGEYEGLPEKLKDSEWQPNYGPSKFVPSWGASIVGARKFLLAYNVNLISTKEQAHRIALIIRSNRSDGKKGRLDGVQAMGWYLKEQNIAQVTVNILDYEITSLHQVYEEVVKESLKLKIPVTGSEIVGMLPLNAILDVAEYYIEKENLFVLDEDQKVHLAIQRLGLNSLNFFDPKKRIIEYMIKEVDETKLVNQTVTEFLRMVADRTSAPGGGSVGATIGALGVGLNAMVAKLSYGKKIFDKTDAKMRLLIPKLHHSVDEFIRLIDADTESFNLYFEARLLPQNTLDEIEKRHNAMEYGLRCAIEIPLKMARLVTDIWPTIVELIEIFHLPTSSDLQVGIQCLRTAVYAAAYNIFINLKMDEAKNLRKEISAEIHQHINVAEEMATKLLKRIEERNPTE</sequence>
<evidence type="ECO:0000256" key="13">
    <source>
        <dbReference type="ARBA" id="ARBA00022954"/>
    </source>
</evidence>
<dbReference type="InterPro" id="IPR007044">
    <property type="entry name" value="Cyclodeamin/CycHdrlase"/>
</dbReference>
<keyword evidence="14" id="KW-0333">Golgi apparatus</keyword>
<keyword evidence="10" id="KW-0963">Cytoplasm</keyword>
<dbReference type="EC" id="4.3.1.4" evidence="8"/>
<dbReference type="OrthoDB" id="48036at2759"/>
<dbReference type="SMART" id="SM01221">
    <property type="entry name" value="FTCD"/>
    <property type="match status" value="1"/>
</dbReference>
<evidence type="ECO:0000256" key="10">
    <source>
        <dbReference type="ARBA" id="ARBA00022490"/>
    </source>
</evidence>
<evidence type="ECO:0000256" key="6">
    <source>
        <dbReference type="ARBA" id="ARBA00010825"/>
    </source>
</evidence>
<evidence type="ECO:0000256" key="19">
    <source>
        <dbReference type="ARBA" id="ARBA00025915"/>
    </source>
</evidence>
<gene>
    <name evidence="23" type="ORF">SSS_1752</name>
</gene>
<evidence type="ECO:0000256" key="3">
    <source>
        <dbReference type="ARBA" id="ARBA00004555"/>
    </source>
</evidence>
<evidence type="ECO:0000256" key="15">
    <source>
        <dbReference type="ARBA" id="ARBA00023212"/>
    </source>
</evidence>
<feature type="domain" description="Formiminotransferase N-terminal subdomain" evidence="22">
    <location>
        <begin position="5"/>
        <end position="182"/>
    </location>
</feature>
<proteinExistence type="inferred from homology"/>
<dbReference type="Gene3D" id="3.30.990.10">
    <property type="entry name" value="Formiminotransferase, N-terminal subdomain"/>
    <property type="match status" value="1"/>
</dbReference>
<dbReference type="InterPro" id="IPR037070">
    <property type="entry name" value="Formiminotransferase_C_sf"/>
</dbReference>
<evidence type="ECO:0000256" key="18">
    <source>
        <dbReference type="ARBA" id="ARBA00025506"/>
    </source>
</evidence>
<evidence type="ECO:0000256" key="8">
    <source>
        <dbReference type="ARBA" id="ARBA00012998"/>
    </source>
</evidence>
<dbReference type="InterPro" id="IPR037064">
    <property type="entry name" value="Formiminotransferase_N_sf"/>
</dbReference>
<dbReference type="InterPro" id="IPR004227">
    <property type="entry name" value="Formiminotransferase_cat"/>
</dbReference>
<dbReference type="NCBIfam" id="TIGR02024">
    <property type="entry name" value="FtcD"/>
    <property type="match status" value="1"/>
</dbReference>
<dbReference type="SUPFAM" id="SSF101262">
    <property type="entry name" value="Methenyltetrahydrofolate cyclohydrolase-like"/>
    <property type="match status" value="1"/>
</dbReference>
<dbReference type="InterPro" id="IPR012886">
    <property type="entry name" value="Formiminotransferase_N"/>
</dbReference>
<comment type="similarity">
    <text evidence="6">In the C-terminal section; belongs to the cyclodeaminase/cyclohydrolase family.</text>
</comment>
<evidence type="ECO:0000259" key="21">
    <source>
        <dbReference type="SMART" id="SM01221"/>
    </source>
</evidence>
<comment type="function">
    <text evidence="18">Folate-dependent enzyme, that displays both transferase and deaminase activity. Serves to channel one-carbon units from formiminoglutamate to the folate pool.</text>
</comment>
<name>A0A834R3H5_SARSC</name>
<evidence type="ECO:0000256" key="5">
    <source>
        <dbReference type="ARBA" id="ARBA00008297"/>
    </source>
</evidence>
<evidence type="ECO:0000256" key="2">
    <source>
        <dbReference type="ARBA" id="ARBA00004114"/>
    </source>
</evidence>
<keyword evidence="11 23" id="KW-0808">Transferase</keyword>
<keyword evidence="12" id="KW-0369">Histidine metabolism</keyword>
<dbReference type="GO" id="GO:0005542">
    <property type="term" value="F:folic acid binding"/>
    <property type="evidence" value="ECO:0007669"/>
    <property type="project" value="UniProtKB-KW"/>
</dbReference>
<dbReference type="InterPro" id="IPR051623">
    <property type="entry name" value="FTCD"/>
</dbReference>
<keyword evidence="25" id="KW-1185">Reference proteome</keyword>
<keyword evidence="15" id="KW-0206">Cytoskeleton</keyword>
<dbReference type="EMBL" id="WVUK01000064">
    <property type="protein sequence ID" value="KAF7489745.1"/>
    <property type="molecule type" value="Genomic_DNA"/>
</dbReference>
<reference evidence="23" key="2">
    <citation type="submission" date="2020-01" db="EMBL/GenBank/DDBJ databases">
        <authorList>
            <person name="Korhonen P.K.K."/>
            <person name="Guangxu M.G."/>
            <person name="Wang T.W."/>
            <person name="Stroehlein A.J.S."/>
            <person name="Young N.D."/>
            <person name="Ang C.-S.A."/>
            <person name="Fernando D.W.F."/>
            <person name="Lu H.L."/>
            <person name="Taylor S.T."/>
            <person name="Ehtesham M.E.M."/>
            <person name="Najaraj S.H.N."/>
            <person name="Harsha G.H.G."/>
            <person name="Madugundu A.M."/>
            <person name="Renuse S.R."/>
            <person name="Holt D.H."/>
            <person name="Pandey A.P."/>
            <person name="Papenfuss A.P."/>
            <person name="Gasser R.B.G."/>
            <person name="Fischer K.F."/>
        </authorList>
    </citation>
    <scope>NUCLEOTIDE SEQUENCE</scope>
    <source>
        <strain evidence="23">SSS_KF_BRIS2020</strain>
    </source>
</reference>
<dbReference type="Proteomes" id="UP000070412">
    <property type="component" value="Unassembled WGS sequence"/>
</dbReference>
<organism evidence="23">
    <name type="scientific">Sarcoptes scabiei</name>
    <name type="common">Itch mite</name>
    <name type="synonym">Acarus scabiei</name>
    <dbReference type="NCBI Taxonomy" id="52283"/>
    <lineage>
        <taxon>Eukaryota</taxon>
        <taxon>Metazoa</taxon>
        <taxon>Ecdysozoa</taxon>
        <taxon>Arthropoda</taxon>
        <taxon>Chelicerata</taxon>
        <taxon>Arachnida</taxon>
        <taxon>Acari</taxon>
        <taxon>Acariformes</taxon>
        <taxon>Sarcoptiformes</taxon>
        <taxon>Astigmata</taxon>
        <taxon>Psoroptidia</taxon>
        <taxon>Sarcoptoidea</taxon>
        <taxon>Sarcoptidae</taxon>
        <taxon>Sarcoptinae</taxon>
        <taxon>Sarcoptes</taxon>
    </lineage>
</organism>
<evidence type="ECO:0000256" key="7">
    <source>
        <dbReference type="ARBA" id="ARBA00012252"/>
    </source>
</evidence>
<evidence type="ECO:0000256" key="17">
    <source>
        <dbReference type="ARBA" id="ARBA00023268"/>
    </source>
</evidence>
<dbReference type="Pfam" id="PF02971">
    <property type="entry name" value="FTCD"/>
    <property type="match status" value="1"/>
</dbReference>
<dbReference type="FunFam" id="3.30.990.10:FF:000001">
    <property type="entry name" value="Formimidoyltransferase cyclodeaminase"/>
    <property type="match status" value="1"/>
</dbReference>
<dbReference type="GO" id="GO:0019556">
    <property type="term" value="P:L-histidine catabolic process to glutamate and formamide"/>
    <property type="evidence" value="ECO:0007669"/>
    <property type="project" value="UniProtKB-UniPathway"/>
</dbReference>
<feature type="domain" description="Formiminotransferase C-terminal subdomain" evidence="21">
    <location>
        <begin position="183"/>
        <end position="326"/>
    </location>
</feature>
<comment type="function">
    <text evidence="1">Binds and promotes bundling of vimentin filaments originating from the Golgi.</text>
</comment>
<keyword evidence="16" id="KW-0456">Lyase</keyword>